<dbReference type="PANTHER" id="PTHR43130">
    <property type="entry name" value="ARAC-FAMILY TRANSCRIPTIONAL REGULATOR"/>
    <property type="match status" value="1"/>
</dbReference>
<dbReference type="CDD" id="cd03137">
    <property type="entry name" value="GATase1_AraC_1"/>
    <property type="match status" value="1"/>
</dbReference>
<evidence type="ECO:0000313" key="5">
    <source>
        <dbReference type="EMBL" id="RGD57012.1"/>
    </source>
</evidence>
<dbReference type="InterPro" id="IPR002818">
    <property type="entry name" value="DJ-1/PfpI"/>
</dbReference>
<gene>
    <name evidence="5" type="ORF">DR950_03685</name>
</gene>
<organism evidence="5 6">
    <name type="scientific">Kitasatospora xanthocidica</name>
    <dbReference type="NCBI Taxonomy" id="83382"/>
    <lineage>
        <taxon>Bacteria</taxon>
        <taxon>Bacillati</taxon>
        <taxon>Actinomycetota</taxon>
        <taxon>Actinomycetes</taxon>
        <taxon>Kitasatosporales</taxon>
        <taxon>Streptomycetaceae</taxon>
        <taxon>Kitasatospora</taxon>
    </lineage>
</organism>
<name>A0A372ZNG9_9ACTN</name>
<protein>
    <submittedName>
        <fullName evidence="5">GlxA family transcriptional regulator</fullName>
    </submittedName>
</protein>
<accession>A0A372ZNG9</accession>
<evidence type="ECO:0000256" key="1">
    <source>
        <dbReference type="ARBA" id="ARBA00023015"/>
    </source>
</evidence>
<dbReference type="SMART" id="SM00342">
    <property type="entry name" value="HTH_ARAC"/>
    <property type="match status" value="1"/>
</dbReference>
<dbReference type="Proteomes" id="UP000263377">
    <property type="component" value="Unassembled WGS sequence"/>
</dbReference>
<keyword evidence="2" id="KW-0238">DNA-binding</keyword>
<evidence type="ECO:0000256" key="3">
    <source>
        <dbReference type="ARBA" id="ARBA00023163"/>
    </source>
</evidence>
<dbReference type="InterPro" id="IPR052158">
    <property type="entry name" value="INH-QAR"/>
</dbReference>
<reference evidence="5 6" key="1">
    <citation type="submission" date="2018-08" db="EMBL/GenBank/DDBJ databases">
        <title>Diversity &amp; Physiological Properties of Lignin-Decomposing Actinobacteria from Soil.</title>
        <authorList>
            <person name="Roh S.G."/>
            <person name="Kim S.B."/>
        </authorList>
    </citation>
    <scope>NUCLEOTIDE SEQUENCE [LARGE SCALE GENOMIC DNA]</scope>
    <source>
        <strain evidence="5 6">MMS17-GH009</strain>
    </source>
</reference>
<dbReference type="PROSITE" id="PS00041">
    <property type="entry name" value="HTH_ARAC_FAMILY_1"/>
    <property type="match status" value="1"/>
</dbReference>
<dbReference type="PANTHER" id="PTHR43130:SF3">
    <property type="entry name" value="HTH-TYPE TRANSCRIPTIONAL REGULATOR RV1931C"/>
    <property type="match status" value="1"/>
</dbReference>
<dbReference type="GO" id="GO:0043565">
    <property type="term" value="F:sequence-specific DNA binding"/>
    <property type="evidence" value="ECO:0007669"/>
    <property type="project" value="InterPro"/>
</dbReference>
<sequence>MDDALRLPHLVVVPVFPGVNALDVAGPAEIFALAGRLLPPGRPGYEVRVCAERSGPVETFSGVPLHVTGTLAQARVRADTVLVPGRVDLGPDGPVPRVDQAVVAWLREAGPRAGRVASVCAGAHVTAAAGLLDGHRATTHWATAERLAADHPAVEVDADPVFIRSGRMWTSAGLSTSMDLTLALVAEDHGDDLALEIARIMVMYLQRPGGRSQFSVPLAHRPGGRADLRDLRRWIGEHLDADLPVPALAGRLAMSERHFARVFRAETGTTPGAYVEELRLEAARRLMERTDHPLPGVARACGFGSVETLHRVFRDRLSTTPGDYRSRFRVRTDN</sequence>
<dbReference type="Gene3D" id="3.40.50.880">
    <property type="match status" value="1"/>
</dbReference>
<dbReference type="InterPro" id="IPR018060">
    <property type="entry name" value="HTH_AraC"/>
</dbReference>
<dbReference type="SUPFAM" id="SSF46689">
    <property type="entry name" value="Homeodomain-like"/>
    <property type="match status" value="2"/>
</dbReference>
<evidence type="ECO:0000313" key="6">
    <source>
        <dbReference type="Proteomes" id="UP000263377"/>
    </source>
</evidence>
<dbReference type="InterPro" id="IPR018062">
    <property type="entry name" value="HTH_AraC-typ_CS"/>
</dbReference>
<dbReference type="SUPFAM" id="SSF52317">
    <property type="entry name" value="Class I glutamine amidotransferase-like"/>
    <property type="match status" value="1"/>
</dbReference>
<evidence type="ECO:0000256" key="2">
    <source>
        <dbReference type="ARBA" id="ARBA00023125"/>
    </source>
</evidence>
<dbReference type="AlphaFoldDB" id="A0A372ZNG9"/>
<dbReference type="Pfam" id="PF12833">
    <property type="entry name" value="HTH_18"/>
    <property type="match status" value="1"/>
</dbReference>
<keyword evidence="3" id="KW-0804">Transcription</keyword>
<dbReference type="RefSeq" id="WP_117485711.1">
    <property type="nucleotide sequence ID" value="NZ_QVIG01000001.1"/>
</dbReference>
<dbReference type="Gene3D" id="1.10.10.60">
    <property type="entry name" value="Homeodomain-like"/>
    <property type="match status" value="1"/>
</dbReference>
<dbReference type="GO" id="GO:0003700">
    <property type="term" value="F:DNA-binding transcription factor activity"/>
    <property type="evidence" value="ECO:0007669"/>
    <property type="project" value="InterPro"/>
</dbReference>
<proteinExistence type="predicted"/>
<feature type="domain" description="HTH araC/xylS-type" evidence="4">
    <location>
        <begin position="229"/>
        <end position="327"/>
    </location>
</feature>
<dbReference type="Pfam" id="PF01965">
    <property type="entry name" value="DJ-1_PfpI"/>
    <property type="match status" value="1"/>
</dbReference>
<evidence type="ECO:0000259" key="4">
    <source>
        <dbReference type="PROSITE" id="PS01124"/>
    </source>
</evidence>
<comment type="caution">
    <text evidence="5">The sequence shown here is derived from an EMBL/GenBank/DDBJ whole genome shotgun (WGS) entry which is preliminary data.</text>
</comment>
<dbReference type="InterPro" id="IPR009057">
    <property type="entry name" value="Homeodomain-like_sf"/>
</dbReference>
<dbReference type="EMBL" id="QVIG01000001">
    <property type="protein sequence ID" value="RGD57012.1"/>
    <property type="molecule type" value="Genomic_DNA"/>
</dbReference>
<keyword evidence="6" id="KW-1185">Reference proteome</keyword>
<dbReference type="InterPro" id="IPR029062">
    <property type="entry name" value="Class_I_gatase-like"/>
</dbReference>
<dbReference type="PROSITE" id="PS01124">
    <property type="entry name" value="HTH_ARAC_FAMILY_2"/>
    <property type="match status" value="1"/>
</dbReference>
<keyword evidence="1" id="KW-0805">Transcription regulation</keyword>